<keyword evidence="3" id="KW-1185">Reference proteome</keyword>
<dbReference type="AlphaFoldDB" id="A0A6H5H4X0"/>
<organism evidence="2 3">
    <name type="scientific">Nesidiocoris tenuis</name>
    <dbReference type="NCBI Taxonomy" id="355587"/>
    <lineage>
        <taxon>Eukaryota</taxon>
        <taxon>Metazoa</taxon>
        <taxon>Ecdysozoa</taxon>
        <taxon>Arthropoda</taxon>
        <taxon>Hexapoda</taxon>
        <taxon>Insecta</taxon>
        <taxon>Pterygota</taxon>
        <taxon>Neoptera</taxon>
        <taxon>Paraneoptera</taxon>
        <taxon>Hemiptera</taxon>
        <taxon>Heteroptera</taxon>
        <taxon>Panheteroptera</taxon>
        <taxon>Cimicomorpha</taxon>
        <taxon>Miridae</taxon>
        <taxon>Dicyphina</taxon>
        <taxon>Nesidiocoris</taxon>
    </lineage>
</organism>
<feature type="domain" description="Apple" evidence="1">
    <location>
        <begin position="87"/>
        <end position="134"/>
    </location>
</feature>
<evidence type="ECO:0000313" key="2">
    <source>
        <dbReference type="EMBL" id="CAB0010551.1"/>
    </source>
</evidence>
<gene>
    <name evidence="2" type="ORF">NTEN_LOCUS15592</name>
</gene>
<sequence length="134" mass="15102">MVPYGTIMVPMMVPYYLHLFHTDGTTKPANDSDGRSRWRVPPSVQSRLIVRNGGSPSPSTVLAKALHPKDIGLLARWQQDFQVLLKCYQRVAVGKRLNSTEVSSNQALATVRQCEQECERSTCYAFAFGQNWKD</sequence>
<proteinExistence type="predicted"/>
<reference evidence="2 3" key="1">
    <citation type="submission" date="2020-02" db="EMBL/GenBank/DDBJ databases">
        <authorList>
            <person name="Ferguson B K."/>
        </authorList>
    </citation>
    <scope>NUCLEOTIDE SEQUENCE [LARGE SCALE GENOMIC DNA]</scope>
</reference>
<dbReference type="OrthoDB" id="5418055at2759"/>
<dbReference type="Proteomes" id="UP000479000">
    <property type="component" value="Unassembled WGS sequence"/>
</dbReference>
<dbReference type="EMBL" id="CADCXU010023053">
    <property type="protein sequence ID" value="CAB0010551.1"/>
    <property type="molecule type" value="Genomic_DNA"/>
</dbReference>
<name>A0A6H5H4X0_9HEMI</name>
<evidence type="ECO:0000313" key="3">
    <source>
        <dbReference type="Proteomes" id="UP000479000"/>
    </source>
</evidence>
<evidence type="ECO:0000259" key="1">
    <source>
        <dbReference type="PROSITE" id="PS50948"/>
    </source>
</evidence>
<dbReference type="InterPro" id="IPR003609">
    <property type="entry name" value="Pan_app"/>
</dbReference>
<accession>A0A6H5H4X0</accession>
<protein>
    <recommendedName>
        <fullName evidence="1">Apple domain-containing protein</fullName>
    </recommendedName>
</protein>
<dbReference type="PROSITE" id="PS50948">
    <property type="entry name" value="PAN"/>
    <property type="match status" value="1"/>
</dbReference>